<feature type="transmembrane region" description="Helical" evidence="5">
    <location>
        <begin position="150"/>
        <end position="168"/>
    </location>
</feature>
<dbReference type="EMBL" id="CP002810">
    <property type="protein sequence ID" value="AEG44278.1"/>
    <property type="molecule type" value="Genomic_DNA"/>
</dbReference>
<feature type="transmembrane region" description="Helical" evidence="5">
    <location>
        <begin position="217"/>
        <end position="238"/>
    </location>
</feature>
<feature type="transmembrane region" description="Helical" evidence="5">
    <location>
        <begin position="108"/>
        <end position="138"/>
    </location>
</feature>
<protein>
    <submittedName>
        <fullName evidence="6">UbiA prenyltransferase</fullName>
    </submittedName>
</protein>
<dbReference type="eggNOG" id="COG0382">
    <property type="taxonomic scope" value="Bacteria"/>
</dbReference>
<dbReference type="STRING" id="743718.Isova_1522"/>
<keyword evidence="6" id="KW-0808">Transferase</keyword>
<dbReference type="Pfam" id="PF01040">
    <property type="entry name" value="UbiA"/>
    <property type="match status" value="1"/>
</dbReference>
<dbReference type="KEGG" id="iva:Isova_1522"/>
<name>F6FUF0_ISOV2</name>
<dbReference type="Gene3D" id="1.10.357.140">
    <property type="entry name" value="UbiA prenyltransferase"/>
    <property type="match status" value="1"/>
</dbReference>
<evidence type="ECO:0000256" key="4">
    <source>
        <dbReference type="ARBA" id="ARBA00023136"/>
    </source>
</evidence>
<accession>F6FUF0</accession>
<keyword evidence="2 5" id="KW-0812">Transmembrane</keyword>
<dbReference type="GO" id="GO:0016765">
    <property type="term" value="F:transferase activity, transferring alkyl or aryl (other than methyl) groups"/>
    <property type="evidence" value="ECO:0007669"/>
    <property type="project" value="InterPro"/>
</dbReference>
<evidence type="ECO:0000256" key="3">
    <source>
        <dbReference type="ARBA" id="ARBA00022989"/>
    </source>
</evidence>
<sequence length="296" mass="28562">MAGRDAPPRSPGAGARPVGTLRTVRGLVLASHPAPAAVVTALAAAMAAALGSGPGRTALVALAVGTGQLSVGWSNDWIDAARDRAVGRADKPVVAGLLTAATLRRGALAALVVCAAASLATGLLPGPVHLAAVAGAWAYNARLKSTAWSWAPYAVSFALLLVFVVLAAPGGRAPAPWAAAAAALLGVGAHVANTLPDLDDDAATCVRGLPHRLGRRTAGVLAPAVLLAAVAVVVAGPAGPPGPLALGCGALAAGLAVAAGAVAAARPRSRAPFALGLAVAVVCVVALALAVPDVAV</sequence>
<evidence type="ECO:0000313" key="6">
    <source>
        <dbReference type="EMBL" id="AEG44278.1"/>
    </source>
</evidence>
<keyword evidence="7" id="KW-1185">Reference proteome</keyword>
<feature type="transmembrane region" description="Helical" evidence="5">
    <location>
        <begin position="272"/>
        <end position="291"/>
    </location>
</feature>
<proteinExistence type="predicted"/>
<dbReference type="RefSeq" id="WP_013838670.1">
    <property type="nucleotide sequence ID" value="NC_015588.1"/>
</dbReference>
<evidence type="ECO:0000256" key="5">
    <source>
        <dbReference type="SAM" id="Phobius"/>
    </source>
</evidence>
<evidence type="ECO:0000256" key="2">
    <source>
        <dbReference type="ARBA" id="ARBA00022692"/>
    </source>
</evidence>
<evidence type="ECO:0000313" key="7">
    <source>
        <dbReference type="Proteomes" id="UP000009236"/>
    </source>
</evidence>
<keyword evidence="3 5" id="KW-1133">Transmembrane helix</keyword>
<organism evidence="7">
    <name type="scientific">Isoptericola variabilis (strain 225)</name>
    <dbReference type="NCBI Taxonomy" id="743718"/>
    <lineage>
        <taxon>Bacteria</taxon>
        <taxon>Bacillati</taxon>
        <taxon>Actinomycetota</taxon>
        <taxon>Actinomycetes</taxon>
        <taxon>Micrococcales</taxon>
        <taxon>Promicromonosporaceae</taxon>
        <taxon>Isoptericola</taxon>
    </lineage>
</organism>
<dbReference type="HOGENOM" id="CLU_080174_0_0_11"/>
<reference evidence="6 7" key="1">
    <citation type="submission" date="2011-05" db="EMBL/GenBank/DDBJ databases">
        <title>Complete sequence of Isoptericola variabilis 225.</title>
        <authorList>
            <consortium name="US DOE Joint Genome Institute"/>
            <person name="Lucas S."/>
            <person name="Han J."/>
            <person name="Lapidus A."/>
            <person name="Cheng J.-F."/>
            <person name="Goodwin L."/>
            <person name="Pitluck S."/>
            <person name="Peters L."/>
            <person name="Mikhailova N."/>
            <person name="Zeytun A."/>
            <person name="Han C."/>
            <person name="Tapia R."/>
            <person name="Land M."/>
            <person name="Hauser L."/>
            <person name="Kyrpides N."/>
            <person name="Ivanova N."/>
            <person name="Pagani I."/>
            <person name="Siebers A."/>
            <person name="Allgaier M."/>
            <person name="Thelen M."/>
            <person name="Hugenholtz P."/>
            <person name="Gladden J."/>
            <person name="Woyke T."/>
        </authorList>
    </citation>
    <scope>NUCLEOTIDE SEQUENCE [LARGE SCALE GENOMIC DNA]</scope>
    <source>
        <strain evidence="7">225</strain>
    </source>
</reference>
<dbReference type="InterPro" id="IPR000537">
    <property type="entry name" value="UbiA_prenyltransferase"/>
</dbReference>
<dbReference type="GO" id="GO:0016020">
    <property type="term" value="C:membrane"/>
    <property type="evidence" value="ECO:0007669"/>
    <property type="project" value="UniProtKB-SubCell"/>
</dbReference>
<dbReference type="InterPro" id="IPR044878">
    <property type="entry name" value="UbiA_sf"/>
</dbReference>
<feature type="transmembrane region" description="Helical" evidence="5">
    <location>
        <begin position="244"/>
        <end position="265"/>
    </location>
</feature>
<dbReference type="Proteomes" id="UP000009236">
    <property type="component" value="Chromosome"/>
</dbReference>
<keyword evidence="4 5" id="KW-0472">Membrane</keyword>
<gene>
    <name evidence="6" type="ordered locus">Isova_1522</name>
</gene>
<evidence type="ECO:0000256" key="1">
    <source>
        <dbReference type="ARBA" id="ARBA00004141"/>
    </source>
</evidence>
<dbReference type="AlphaFoldDB" id="F6FUF0"/>
<comment type="subcellular location">
    <subcellularLocation>
        <location evidence="1">Membrane</location>
        <topology evidence="1">Multi-pass membrane protein</topology>
    </subcellularLocation>
</comment>